<proteinExistence type="predicted"/>
<reference evidence="2 3" key="1">
    <citation type="submission" date="2011-08" db="EMBL/GenBank/DDBJ databases">
        <title>The Genome Sequence of Plasmodium vivax India VII.</title>
        <authorList>
            <consortium name="The Broad Institute Genome Sequencing Platform"/>
            <consortium name="The Broad Institute Genome Sequencing Center for Infectious Disease"/>
            <person name="Neafsey D."/>
            <person name="Carlton J."/>
            <person name="Barnwell J."/>
            <person name="Collins W."/>
            <person name="Escalante A."/>
            <person name="Mullikin J."/>
            <person name="Saul A."/>
            <person name="Guigo R."/>
            <person name="Camara F."/>
            <person name="Young S.K."/>
            <person name="Zeng Q."/>
            <person name="Gargeya S."/>
            <person name="Fitzgerald M."/>
            <person name="Haas B."/>
            <person name="Abouelleil A."/>
            <person name="Alvarado L."/>
            <person name="Arachchi H.M."/>
            <person name="Berlin A."/>
            <person name="Brown A."/>
            <person name="Chapman S.B."/>
            <person name="Chen Z."/>
            <person name="Dunbar C."/>
            <person name="Freedman E."/>
            <person name="Gearin G."/>
            <person name="Gellesch M."/>
            <person name="Goldberg J."/>
            <person name="Griggs A."/>
            <person name="Gujja S."/>
            <person name="Heiman D."/>
            <person name="Howarth C."/>
            <person name="Larson L."/>
            <person name="Lui A."/>
            <person name="MacDonald P.J.P."/>
            <person name="Montmayeur A."/>
            <person name="Murphy C."/>
            <person name="Neiman D."/>
            <person name="Pearson M."/>
            <person name="Priest M."/>
            <person name="Roberts A."/>
            <person name="Saif S."/>
            <person name="Shea T."/>
            <person name="Shenoy N."/>
            <person name="Sisk P."/>
            <person name="Stolte C."/>
            <person name="Sykes S."/>
            <person name="Wortman J."/>
            <person name="Nusbaum C."/>
            <person name="Birren B."/>
        </authorList>
    </citation>
    <scope>NUCLEOTIDE SEQUENCE [LARGE SCALE GENOMIC DNA]</scope>
    <source>
        <strain evidence="2 3">India VII</strain>
    </source>
</reference>
<sequence>MKLREDMNISNKILGKKILKKHVISISLTFSILFSGFITTIICYIYYPDNSRGAGEDGSSKSVLKFMILLNYIVVYVACFIVFTGIIYIFIKFLKYEMLMAGKTVKSYKDYISFCKEVFRI</sequence>
<protein>
    <submittedName>
        <fullName evidence="2">Uncharacterized protein</fullName>
    </submittedName>
</protein>
<dbReference type="Pfam" id="PF12420">
    <property type="entry name" value="DUF3671"/>
    <property type="match status" value="1"/>
</dbReference>
<evidence type="ECO:0000256" key="1">
    <source>
        <dbReference type="SAM" id="Phobius"/>
    </source>
</evidence>
<keyword evidence="1" id="KW-0812">Transmembrane</keyword>
<evidence type="ECO:0000313" key="3">
    <source>
        <dbReference type="Proteomes" id="UP000053562"/>
    </source>
</evidence>
<dbReference type="Proteomes" id="UP000053562">
    <property type="component" value="Unassembled WGS sequence"/>
</dbReference>
<name>A0A0J9V9W1_PLAVI</name>
<dbReference type="EMBL" id="KQ234165">
    <property type="protein sequence ID" value="KMZ82833.1"/>
    <property type="molecule type" value="Genomic_DNA"/>
</dbReference>
<feature type="transmembrane region" description="Helical" evidence="1">
    <location>
        <begin position="67"/>
        <end position="91"/>
    </location>
</feature>
<organism evidence="2 3">
    <name type="scientific">Plasmodium vivax India VII</name>
    <dbReference type="NCBI Taxonomy" id="1077284"/>
    <lineage>
        <taxon>Eukaryota</taxon>
        <taxon>Sar</taxon>
        <taxon>Alveolata</taxon>
        <taxon>Apicomplexa</taxon>
        <taxon>Aconoidasida</taxon>
        <taxon>Haemosporida</taxon>
        <taxon>Plasmodiidae</taxon>
        <taxon>Plasmodium</taxon>
        <taxon>Plasmodium (Plasmodium)</taxon>
    </lineage>
</organism>
<feature type="transmembrane region" description="Helical" evidence="1">
    <location>
        <begin position="21"/>
        <end position="47"/>
    </location>
</feature>
<dbReference type="InterPro" id="IPR022139">
    <property type="entry name" value="Fam-L/Fam-M-like_plasmodium"/>
</dbReference>
<gene>
    <name evidence="2" type="ORF">PVIIG_03648</name>
</gene>
<accession>A0A0J9V9W1</accession>
<evidence type="ECO:0000313" key="2">
    <source>
        <dbReference type="EMBL" id="KMZ82833.1"/>
    </source>
</evidence>
<keyword evidence="1" id="KW-0472">Membrane</keyword>
<keyword evidence="1" id="KW-1133">Transmembrane helix</keyword>
<dbReference type="AlphaFoldDB" id="A0A0J9V9W1"/>